<proteinExistence type="predicted"/>
<reference evidence="1 2" key="1">
    <citation type="journal article" date="2019" name="Mol. Ecol. Resour.">
        <title>Chromosome-level genome assembly of Triplophysa tibetana, a fish adapted to the harsh high-altitude environment of the Tibetan Plateau.</title>
        <authorList>
            <person name="Yang X."/>
            <person name="Liu H."/>
            <person name="Ma Z."/>
            <person name="Zou Y."/>
            <person name="Zou M."/>
            <person name="Mao Y."/>
            <person name="Li X."/>
            <person name="Wang H."/>
            <person name="Chen T."/>
            <person name="Wang W."/>
            <person name="Yang R."/>
        </authorList>
    </citation>
    <scope>NUCLEOTIDE SEQUENCE [LARGE SCALE GENOMIC DNA]</scope>
    <source>
        <strain evidence="1">TTIB1903HZAU</strain>
        <tissue evidence="1">Muscle</tissue>
    </source>
</reference>
<dbReference type="Proteomes" id="UP000324632">
    <property type="component" value="Chromosome 5"/>
</dbReference>
<comment type="caution">
    <text evidence="1">The sequence shown here is derived from an EMBL/GenBank/DDBJ whole genome shotgun (WGS) entry which is preliminary data.</text>
</comment>
<evidence type="ECO:0000313" key="2">
    <source>
        <dbReference type="Proteomes" id="UP000324632"/>
    </source>
</evidence>
<evidence type="ECO:0000313" key="1">
    <source>
        <dbReference type="EMBL" id="KAA0721600.1"/>
    </source>
</evidence>
<dbReference type="EMBL" id="SOYY01000005">
    <property type="protein sequence ID" value="KAA0721600.1"/>
    <property type="molecule type" value="Genomic_DNA"/>
</dbReference>
<gene>
    <name evidence="1" type="ORF">E1301_Tti023213</name>
</gene>
<keyword evidence="2" id="KW-1185">Reference proteome</keyword>
<protein>
    <submittedName>
        <fullName evidence="1">Uncharacterized protein</fullName>
    </submittedName>
</protein>
<accession>A0A5A9PHQ0</accession>
<sequence length="162" mass="17709">MAEYTIVVKVDGIAVCQCTSIDKAFITAFSMYFAFNIAYPVHPKNTLTFLQRRIVSIVEEGKAPASNPASKICLAHHWAAYLLQFWPSSGWVPGPKKAQPLKMDTTNFLWAKDGPHTIKLLLHTAMAQIWLAQCKVTRSGPGMAQTLCSAIIGLVPGPDAAH</sequence>
<dbReference type="AlphaFoldDB" id="A0A5A9PHQ0"/>
<organism evidence="1 2">
    <name type="scientific">Triplophysa tibetana</name>
    <dbReference type="NCBI Taxonomy" id="1572043"/>
    <lineage>
        <taxon>Eukaryota</taxon>
        <taxon>Metazoa</taxon>
        <taxon>Chordata</taxon>
        <taxon>Craniata</taxon>
        <taxon>Vertebrata</taxon>
        <taxon>Euteleostomi</taxon>
        <taxon>Actinopterygii</taxon>
        <taxon>Neopterygii</taxon>
        <taxon>Teleostei</taxon>
        <taxon>Ostariophysi</taxon>
        <taxon>Cypriniformes</taxon>
        <taxon>Nemacheilidae</taxon>
        <taxon>Triplophysa</taxon>
    </lineage>
</organism>
<name>A0A5A9PHQ0_9TELE</name>